<evidence type="ECO:0000256" key="4">
    <source>
        <dbReference type="ARBA" id="ARBA00023136"/>
    </source>
</evidence>
<keyword evidence="3 5" id="KW-1133">Transmembrane helix</keyword>
<evidence type="ECO:0000256" key="6">
    <source>
        <dbReference type="SAM" id="SignalP"/>
    </source>
</evidence>
<evidence type="ECO:0000313" key="7">
    <source>
        <dbReference type="EMBL" id="KAK8569259.1"/>
    </source>
</evidence>
<feature type="chain" id="PRO_5045122675" evidence="6">
    <location>
        <begin position="18"/>
        <end position="374"/>
    </location>
</feature>
<feature type="signal peptide" evidence="6">
    <location>
        <begin position="1"/>
        <end position="17"/>
    </location>
</feature>
<evidence type="ECO:0000313" key="8">
    <source>
        <dbReference type="Proteomes" id="UP001472677"/>
    </source>
</evidence>
<keyword evidence="2 5" id="KW-0812">Transmembrane</keyword>
<comment type="subcellular location">
    <subcellularLocation>
        <location evidence="1">Membrane</location>
    </subcellularLocation>
</comment>
<reference evidence="7 8" key="1">
    <citation type="journal article" date="2024" name="G3 (Bethesda)">
        <title>Genome assembly of Hibiscus sabdariffa L. provides insights into metabolisms of medicinal natural products.</title>
        <authorList>
            <person name="Kim T."/>
        </authorList>
    </citation>
    <scope>NUCLEOTIDE SEQUENCE [LARGE SCALE GENOMIC DNA]</scope>
    <source>
        <strain evidence="7">TK-2024</strain>
        <tissue evidence="7">Old leaves</tissue>
    </source>
</reference>
<feature type="transmembrane region" description="Helical" evidence="5">
    <location>
        <begin position="39"/>
        <end position="58"/>
    </location>
</feature>
<keyword evidence="8" id="KW-1185">Reference proteome</keyword>
<evidence type="ECO:0000256" key="2">
    <source>
        <dbReference type="ARBA" id="ARBA00022692"/>
    </source>
</evidence>
<evidence type="ECO:0000256" key="1">
    <source>
        <dbReference type="ARBA" id="ARBA00004370"/>
    </source>
</evidence>
<organism evidence="7 8">
    <name type="scientific">Hibiscus sabdariffa</name>
    <name type="common">roselle</name>
    <dbReference type="NCBI Taxonomy" id="183260"/>
    <lineage>
        <taxon>Eukaryota</taxon>
        <taxon>Viridiplantae</taxon>
        <taxon>Streptophyta</taxon>
        <taxon>Embryophyta</taxon>
        <taxon>Tracheophyta</taxon>
        <taxon>Spermatophyta</taxon>
        <taxon>Magnoliopsida</taxon>
        <taxon>eudicotyledons</taxon>
        <taxon>Gunneridae</taxon>
        <taxon>Pentapetalae</taxon>
        <taxon>rosids</taxon>
        <taxon>malvids</taxon>
        <taxon>Malvales</taxon>
        <taxon>Malvaceae</taxon>
        <taxon>Malvoideae</taxon>
        <taxon>Hibiscus</taxon>
    </lineage>
</organism>
<evidence type="ECO:0000256" key="3">
    <source>
        <dbReference type="ARBA" id="ARBA00022989"/>
    </source>
</evidence>
<evidence type="ECO:0000256" key="5">
    <source>
        <dbReference type="SAM" id="Phobius"/>
    </source>
</evidence>
<keyword evidence="6" id="KW-0732">Signal</keyword>
<accession>A0ABR2F2T6</accession>
<gene>
    <name evidence="7" type="ORF">V6N12_007789</name>
</gene>
<name>A0ABR2F2T6_9ROSI</name>
<proteinExistence type="predicted"/>
<sequence length="374" mass="41739">MVMVMMLGAVLLGVAAACAVVLVSISRGMTGSHLILSRNHVLFFSGAIFITLVVCVHLTPSFSSVSDYVTSVSTVAVFDRRSPCLNLVNRISWAVTPNASLINFNATQNLSSSFDYYQRHWDWPKTQKVKACRIRKFSKPDASRFLNGSWVVIAGDSQARLFTLSLLNLILGPQSQRMDSARTALFKRHSNYSISVDEMGMKLDLDFVWAPYVLNLTHLMADFKAEKSYPGVMVMGAGLWHMLHLNNASDYESILRTLKGSVVSLFPYSTEVASGSKSPHLFWLGFPVLINGMLNSHDKRQQMSDAVWHAYDRALSESRLLRQTGGPLDLLDIPSLTWNCGAHCTYDGMHYDIAIYEAAVQIMLNFITKSSQRH</sequence>
<dbReference type="Proteomes" id="UP001472677">
    <property type="component" value="Unassembled WGS sequence"/>
</dbReference>
<dbReference type="PANTHER" id="PTHR13533:SF31">
    <property type="entry name" value="PROTEIN ALTERED XYLOGLUCAN 9"/>
    <property type="match status" value="1"/>
</dbReference>
<dbReference type="PANTHER" id="PTHR13533">
    <property type="entry name" value="N-ACETYLNEURAMINATE 9-O-ACETYLTRANSFERASE"/>
    <property type="match status" value="1"/>
</dbReference>
<dbReference type="EMBL" id="JBBPBM010000009">
    <property type="protein sequence ID" value="KAK8569259.1"/>
    <property type="molecule type" value="Genomic_DNA"/>
</dbReference>
<protein>
    <submittedName>
        <fullName evidence="7">Uncharacterized protein</fullName>
    </submittedName>
</protein>
<comment type="caution">
    <text evidence="7">The sequence shown here is derived from an EMBL/GenBank/DDBJ whole genome shotgun (WGS) entry which is preliminary data.</text>
</comment>
<keyword evidence="4 5" id="KW-0472">Membrane</keyword>